<reference evidence="2" key="1">
    <citation type="submission" date="2022-10" db="EMBL/GenBank/DDBJ databases">
        <title>The complete genomes of actinobacterial strains from the NBC collection.</title>
        <authorList>
            <person name="Joergensen T.S."/>
            <person name="Alvarez Arevalo M."/>
            <person name="Sterndorff E.B."/>
            <person name="Faurdal D."/>
            <person name="Vuksanovic O."/>
            <person name="Mourched A.-S."/>
            <person name="Charusanti P."/>
            <person name="Shaw S."/>
            <person name="Blin K."/>
            <person name="Weber T."/>
        </authorList>
    </citation>
    <scope>NUCLEOTIDE SEQUENCE</scope>
    <source>
        <strain evidence="2">NBC_01482</strain>
    </source>
</reference>
<name>A0ABZ1YMZ6_9NOCA</name>
<feature type="region of interest" description="Disordered" evidence="1">
    <location>
        <begin position="1"/>
        <end position="29"/>
    </location>
</feature>
<protein>
    <recommendedName>
        <fullName evidence="4">Resolvase/invertase-type recombinase catalytic domain-containing protein</fullName>
    </recommendedName>
</protein>
<gene>
    <name evidence="2" type="ORF">OG563_29520</name>
</gene>
<feature type="compositionally biased region" description="Basic and acidic residues" evidence="1">
    <location>
        <begin position="18"/>
        <end position="29"/>
    </location>
</feature>
<evidence type="ECO:0000313" key="2">
    <source>
        <dbReference type="EMBL" id="WUV43356.1"/>
    </source>
</evidence>
<sequence>MTHTQTTTSAKPKAIGFVRDDVSGPDAPRHAADVQRHANTLGYQYIYTVRPPGDIDDPIGYALAMAAGLEVEVIVVFDLEHVGCRPALICDAGFDLETVCPQGIWMRSRPGVERGAA</sequence>
<organism evidence="2 3">
    <name type="scientific">Nocardia vinacea</name>
    <dbReference type="NCBI Taxonomy" id="96468"/>
    <lineage>
        <taxon>Bacteria</taxon>
        <taxon>Bacillati</taxon>
        <taxon>Actinomycetota</taxon>
        <taxon>Actinomycetes</taxon>
        <taxon>Mycobacteriales</taxon>
        <taxon>Nocardiaceae</taxon>
        <taxon>Nocardia</taxon>
    </lineage>
</organism>
<feature type="compositionally biased region" description="Polar residues" evidence="1">
    <location>
        <begin position="1"/>
        <end position="10"/>
    </location>
</feature>
<dbReference type="Proteomes" id="UP001432062">
    <property type="component" value="Chromosome"/>
</dbReference>
<proteinExistence type="predicted"/>
<evidence type="ECO:0000313" key="3">
    <source>
        <dbReference type="Proteomes" id="UP001432062"/>
    </source>
</evidence>
<evidence type="ECO:0008006" key="4">
    <source>
        <dbReference type="Google" id="ProtNLM"/>
    </source>
</evidence>
<dbReference type="EMBL" id="CP109441">
    <property type="protein sequence ID" value="WUV43356.1"/>
    <property type="molecule type" value="Genomic_DNA"/>
</dbReference>
<keyword evidence="3" id="KW-1185">Reference proteome</keyword>
<accession>A0ABZ1YMZ6</accession>
<evidence type="ECO:0000256" key="1">
    <source>
        <dbReference type="SAM" id="MobiDB-lite"/>
    </source>
</evidence>
<dbReference type="RefSeq" id="WP_329405843.1">
    <property type="nucleotide sequence ID" value="NZ_CP109441.1"/>
</dbReference>